<keyword evidence="2" id="KW-0813">Transport</keyword>
<proteinExistence type="predicted"/>
<dbReference type="Proteomes" id="UP000275401">
    <property type="component" value="Unassembled WGS sequence"/>
</dbReference>
<keyword evidence="3 8" id="KW-0812">Transmembrane</keyword>
<organism evidence="9 10">
    <name type="scientific">Streptomyces botrytidirepellens</name>
    <dbReference type="NCBI Taxonomy" id="2486417"/>
    <lineage>
        <taxon>Bacteria</taxon>
        <taxon>Bacillati</taxon>
        <taxon>Actinomycetota</taxon>
        <taxon>Actinomycetes</taxon>
        <taxon>Kitasatosporales</taxon>
        <taxon>Streptomycetaceae</taxon>
        <taxon>Streptomyces</taxon>
    </lineage>
</organism>
<name>A0A3M8WWJ2_9ACTN</name>
<feature type="transmembrane region" description="Helical" evidence="8">
    <location>
        <begin position="350"/>
        <end position="367"/>
    </location>
</feature>
<accession>A0A3M8WWJ2</accession>
<dbReference type="EMBL" id="RIBZ01000068">
    <property type="protein sequence ID" value="RNG34532.1"/>
    <property type="molecule type" value="Genomic_DNA"/>
</dbReference>
<feature type="transmembrane region" description="Helical" evidence="8">
    <location>
        <begin position="59"/>
        <end position="81"/>
    </location>
</feature>
<keyword evidence="10" id="KW-1185">Reference proteome</keyword>
<dbReference type="GO" id="GO:0016020">
    <property type="term" value="C:membrane"/>
    <property type="evidence" value="ECO:0007669"/>
    <property type="project" value="UniProtKB-SubCell"/>
</dbReference>
<feature type="transmembrane region" description="Helical" evidence="8">
    <location>
        <begin position="30"/>
        <end position="47"/>
    </location>
</feature>
<evidence type="ECO:0000256" key="1">
    <source>
        <dbReference type="ARBA" id="ARBA00004141"/>
    </source>
</evidence>
<evidence type="ECO:0000256" key="7">
    <source>
        <dbReference type="SAM" id="MobiDB-lite"/>
    </source>
</evidence>
<protein>
    <submittedName>
        <fullName evidence="9">MFS transporter</fullName>
    </submittedName>
</protein>
<feature type="transmembrane region" description="Helical" evidence="8">
    <location>
        <begin position="87"/>
        <end position="105"/>
    </location>
</feature>
<dbReference type="GO" id="GO:0022857">
    <property type="term" value="F:transmembrane transporter activity"/>
    <property type="evidence" value="ECO:0007669"/>
    <property type="project" value="InterPro"/>
</dbReference>
<evidence type="ECO:0000256" key="6">
    <source>
        <dbReference type="ARBA" id="ARBA00023251"/>
    </source>
</evidence>
<dbReference type="PANTHER" id="PTHR42718:SF9">
    <property type="entry name" value="MAJOR FACILITATOR SUPERFAMILY MULTIDRUG TRANSPORTER MFSC"/>
    <property type="match status" value="1"/>
</dbReference>
<evidence type="ECO:0000313" key="9">
    <source>
        <dbReference type="EMBL" id="RNG34532.1"/>
    </source>
</evidence>
<dbReference type="AlphaFoldDB" id="A0A3M8WWJ2"/>
<sequence>MSAPLSISGTAVSLGDIADDLGSSSTGEQWALNGYTLTFACSTLIWGSIADIIGRWRALMTGMVIFGVGSAMSLVAPNYLVLDVARLVAGAGAGAVFSVGTAVVSSNFEGERRTRAFALLGSVAGLSPGLRPVPVRSVHPGRRLAVRLRIPTGLPGHRVPRHAADPPGGRPREAACGPDRCGRSRALLRGDHSDARWSGARFGDGVAVAALPAVHGCRARRLRAVRVAGIHRAEPPAEPAHAAEQALLRHDVGGRGVILHLHQRGGLPAGFLPGRLRLLTRCERRVLDVPDHARADLPADRRMTLPMVIVGAGFGLQAGLIDGEALAQVPAEEAGMAAGWINTVRLGREAIAVSLFGSLFASFVGNADHASRQGFAGITIGSTLFAAVIGLLSVFLLRRGRPGETPPQAQRLIARASEPVPGRGARSE</sequence>
<dbReference type="GO" id="GO:0046677">
    <property type="term" value="P:response to antibiotic"/>
    <property type="evidence" value="ECO:0007669"/>
    <property type="project" value="UniProtKB-KW"/>
</dbReference>
<dbReference type="SUPFAM" id="SSF103473">
    <property type="entry name" value="MFS general substrate transporter"/>
    <property type="match status" value="2"/>
</dbReference>
<feature type="region of interest" description="Disordered" evidence="7">
    <location>
        <begin position="155"/>
        <end position="179"/>
    </location>
</feature>
<comment type="subcellular location">
    <subcellularLocation>
        <location evidence="1">Membrane</location>
        <topology evidence="1">Multi-pass membrane protein</topology>
    </subcellularLocation>
</comment>
<evidence type="ECO:0000256" key="5">
    <source>
        <dbReference type="ARBA" id="ARBA00023136"/>
    </source>
</evidence>
<keyword evidence="4 8" id="KW-1133">Transmembrane helix</keyword>
<dbReference type="PANTHER" id="PTHR42718">
    <property type="entry name" value="MAJOR FACILITATOR SUPERFAMILY MULTIDRUG TRANSPORTER MFSC"/>
    <property type="match status" value="1"/>
</dbReference>
<evidence type="ECO:0000256" key="2">
    <source>
        <dbReference type="ARBA" id="ARBA00022448"/>
    </source>
</evidence>
<dbReference type="Pfam" id="PF07690">
    <property type="entry name" value="MFS_1"/>
    <property type="match status" value="1"/>
</dbReference>
<evidence type="ECO:0000256" key="8">
    <source>
        <dbReference type="SAM" id="Phobius"/>
    </source>
</evidence>
<feature type="transmembrane region" description="Helical" evidence="8">
    <location>
        <begin position="373"/>
        <end position="397"/>
    </location>
</feature>
<dbReference type="InterPro" id="IPR036259">
    <property type="entry name" value="MFS_trans_sf"/>
</dbReference>
<evidence type="ECO:0000256" key="3">
    <source>
        <dbReference type="ARBA" id="ARBA00022692"/>
    </source>
</evidence>
<reference evidence="9 10" key="1">
    <citation type="submission" date="2018-11" db="EMBL/GenBank/DDBJ databases">
        <title>The Potential of Streptomyces as Biocontrol Agents against the Tomato grey mould, Botrytis cinerea (Gray mold) Frontiers in Microbiology.</title>
        <authorList>
            <person name="Li D."/>
        </authorList>
    </citation>
    <scope>NUCLEOTIDE SEQUENCE [LARGE SCALE GENOMIC DNA]</scope>
    <source>
        <strain evidence="9 10">NEAU-LD23</strain>
    </source>
</reference>
<keyword evidence="6" id="KW-0046">Antibiotic resistance</keyword>
<dbReference type="Gene3D" id="1.20.1720.10">
    <property type="entry name" value="Multidrug resistance protein D"/>
    <property type="match status" value="1"/>
</dbReference>
<dbReference type="InterPro" id="IPR011701">
    <property type="entry name" value="MFS"/>
</dbReference>
<evidence type="ECO:0000313" key="10">
    <source>
        <dbReference type="Proteomes" id="UP000275401"/>
    </source>
</evidence>
<keyword evidence="5 8" id="KW-0472">Membrane</keyword>
<evidence type="ECO:0000256" key="4">
    <source>
        <dbReference type="ARBA" id="ARBA00022989"/>
    </source>
</evidence>
<comment type="caution">
    <text evidence="9">The sequence shown here is derived from an EMBL/GenBank/DDBJ whole genome shotgun (WGS) entry which is preliminary data.</text>
</comment>
<gene>
    <name evidence="9" type="ORF">EEJ42_05185</name>
</gene>